<accession>A0A9Q1AW37</accession>
<organism evidence="9 10">
    <name type="scientific">Phrynocephalus forsythii</name>
    <dbReference type="NCBI Taxonomy" id="171643"/>
    <lineage>
        <taxon>Eukaryota</taxon>
        <taxon>Metazoa</taxon>
        <taxon>Chordata</taxon>
        <taxon>Craniata</taxon>
        <taxon>Vertebrata</taxon>
        <taxon>Euteleostomi</taxon>
        <taxon>Lepidosauria</taxon>
        <taxon>Squamata</taxon>
        <taxon>Bifurcata</taxon>
        <taxon>Unidentata</taxon>
        <taxon>Episquamata</taxon>
        <taxon>Toxicofera</taxon>
        <taxon>Iguania</taxon>
        <taxon>Acrodonta</taxon>
        <taxon>Agamidae</taxon>
        <taxon>Agaminae</taxon>
        <taxon>Phrynocephalus</taxon>
    </lineage>
</organism>
<sequence>MRPMGESHTEDKLFSFFHFLKTTSLQERALHPPEQRPSVVVATLSIHTSTTPAEILMRPLLAVVHRHPLLVNVIAYGTLFSAADVAQQVLSRSHQHHLGHDALDLKQTAKVALVGFLFHANFNYIWFRSLEHFLPGINASKVIAKVACDQAVAAPITIGAFYTGLSLLDGEQDILEKLREKFWPSYKAGVLCWTLFQAVNFTLVPPMLRTAYVGACSFLWTTFLCYLRQSDTRDATFQLFRALPGLLGCLQCDQKVKETIAELRTVVVPRQIHDTRLKERAEVLLKGLEGNFFVHYATSQFSGFAVKSRVDALIREARSGTAALLQTAARDEALLDQLVIFRKRATMKLKQALKEHQVKGWLKYKVLNCKTCQESHPTCLTVSQCFVDSEERLSLRYGKPLKDPNIAKTGVAIVLCMGGVFFLVIIGV</sequence>
<comment type="caution">
    <text evidence="9">The sequence shown here is derived from an EMBL/GenBank/DDBJ whole genome shotgun (WGS) entry which is preliminary data.</text>
</comment>
<dbReference type="EMBL" id="JAPFRF010000012">
    <property type="protein sequence ID" value="KAJ7314021.1"/>
    <property type="molecule type" value="Genomic_DNA"/>
</dbReference>
<evidence type="ECO:0000256" key="1">
    <source>
        <dbReference type="ARBA" id="ARBA00004141"/>
    </source>
</evidence>
<dbReference type="OrthoDB" id="5345392at2759"/>
<dbReference type="AlphaFoldDB" id="A0A9Q1AW37"/>
<evidence type="ECO:0000256" key="2">
    <source>
        <dbReference type="ARBA" id="ARBA00006824"/>
    </source>
</evidence>
<evidence type="ECO:0000256" key="7">
    <source>
        <dbReference type="ARBA" id="ARBA00023136"/>
    </source>
</evidence>
<keyword evidence="7 8" id="KW-0472">Membrane</keyword>
<dbReference type="Pfam" id="PF04117">
    <property type="entry name" value="Mpv17_PMP22"/>
    <property type="match status" value="1"/>
</dbReference>
<dbReference type="PANTHER" id="PTHR47745:SF1">
    <property type="entry name" value="IZUMO SPERM-EGG FUSION PROTEIN 2"/>
    <property type="match status" value="1"/>
</dbReference>
<keyword evidence="4 8" id="KW-0812">Transmembrane</keyword>
<evidence type="ECO:0000313" key="9">
    <source>
        <dbReference type="EMBL" id="KAJ7314021.1"/>
    </source>
</evidence>
<evidence type="ECO:0000256" key="4">
    <source>
        <dbReference type="ARBA" id="ARBA00022692"/>
    </source>
</evidence>
<keyword evidence="5" id="KW-0732">Signal</keyword>
<feature type="transmembrane region" description="Helical" evidence="8">
    <location>
        <begin position="406"/>
        <end position="426"/>
    </location>
</feature>
<evidence type="ECO:0008006" key="11">
    <source>
        <dbReference type="Google" id="ProtNLM"/>
    </source>
</evidence>
<comment type="subcellular location">
    <subcellularLocation>
        <location evidence="1">Membrane</location>
        <topology evidence="1">Multi-pass membrane protein</topology>
    </subcellularLocation>
</comment>
<dbReference type="Pfam" id="PF15005">
    <property type="entry name" value="IZUMO"/>
    <property type="match status" value="1"/>
</dbReference>
<reference evidence="9" key="1">
    <citation type="journal article" date="2023" name="DNA Res.">
        <title>Chromosome-level genome assembly of Phrynocephalus forsythii using third-generation DNA sequencing and Hi-C analysis.</title>
        <authorList>
            <person name="Qi Y."/>
            <person name="Zhao W."/>
            <person name="Zhao Y."/>
            <person name="Niu C."/>
            <person name="Cao S."/>
            <person name="Zhang Y."/>
        </authorList>
    </citation>
    <scope>NUCLEOTIDE SEQUENCE</scope>
    <source>
        <tissue evidence="9">Muscle</tissue>
    </source>
</reference>
<evidence type="ECO:0000256" key="3">
    <source>
        <dbReference type="ARBA" id="ARBA00009633"/>
    </source>
</evidence>
<evidence type="ECO:0000256" key="8">
    <source>
        <dbReference type="SAM" id="Phobius"/>
    </source>
</evidence>
<dbReference type="InterPro" id="IPR029389">
    <property type="entry name" value="IZUMO"/>
</dbReference>
<dbReference type="InterPro" id="IPR042920">
    <property type="entry name" value="IZUMO2"/>
</dbReference>
<proteinExistence type="inferred from homology"/>
<comment type="similarity">
    <text evidence="3">Belongs to the Izumo family.</text>
</comment>
<dbReference type="PANTHER" id="PTHR47745">
    <property type="entry name" value="IZUMO SPERM-EGG FUSION PROTEIN 2"/>
    <property type="match status" value="1"/>
</dbReference>
<dbReference type="InterPro" id="IPR007248">
    <property type="entry name" value="Mpv17_PMP22"/>
</dbReference>
<evidence type="ECO:0000256" key="6">
    <source>
        <dbReference type="ARBA" id="ARBA00022989"/>
    </source>
</evidence>
<evidence type="ECO:0000256" key="5">
    <source>
        <dbReference type="ARBA" id="ARBA00022729"/>
    </source>
</evidence>
<name>A0A9Q1AW37_9SAUR</name>
<comment type="similarity">
    <text evidence="2">Belongs to the peroxisomal membrane protein PXMP2/4 family.</text>
</comment>
<keyword evidence="10" id="KW-1185">Reference proteome</keyword>
<gene>
    <name evidence="9" type="ORF">JRQ81_005903</name>
</gene>
<dbReference type="GO" id="GO:0016020">
    <property type="term" value="C:membrane"/>
    <property type="evidence" value="ECO:0007669"/>
    <property type="project" value="UniProtKB-SubCell"/>
</dbReference>
<protein>
    <recommendedName>
        <fullName evidence="11">Mpv17-like protein</fullName>
    </recommendedName>
</protein>
<dbReference type="Proteomes" id="UP001142489">
    <property type="component" value="Unassembled WGS sequence"/>
</dbReference>
<keyword evidence="6 8" id="KW-1133">Transmembrane helix</keyword>
<evidence type="ECO:0000313" key="10">
    <source>
        <dbReference type="Proteomes" id="UP001142489"/>
    </source>
</evidence>